<dbReference type="EMBL" id="CP025189">
    <property type="protein sequence ID" value="AWV23398.1"/>
    <property type="molecule type" value="Genomic_DNA"/>
</dbReference>
<dbReference type="SUPFAM" id="SSF48295">
    <property type="entry name" value="TrpR-like"/>
    <property type="match status" value="1"/>
</dbReference>
<dbReference type="InterPro" id="IPR002514">
    <property type="entry name" value="Transposase_8"/>
</dbReference>
<dbReference type="GO" id="GO:0043565">
    <property type="term" value="F:sequence-specific DNA binding"/>
    <property type="evidence" value="ECO:0007669"/>
    <property type="project" value="InterPro"/>
</dbReference>
<dbReference type="InterPro" id="IPR010921">
    <property type="entry name" value="Trp_repressor/repl_initiator"/>
</dbReference>
<reference evidence="3" key="1">
    <citation type="submission" date="2017-12" db="EMBL/GenBank/DDBJ databases">
        <authorList>
            <person name="Martens C."/>
            <person name="Dahlstrom E."/>
            <person name="Barbian K."/>
            <person name="Sykora L."/>
            <person name="Ricklefs S."/>
            <person name="Bruno D."/>
            <person name="Anzick I."/>
            <person name="Myles I."/>
            <person name="Datta S.K."/>
        </authorList>
    </citation>
    <scope>NUCLEOTIDE SEQUENCE</scope>
    <source>
        <strain evidence="3">AD2</strain>
    </source>
</reference>
<feature type="region of interest" description="Disordered" evidence="2">
    <location>
        <begin position="107"/>
        <end position="129"/>
    </location>
</feature>
<gene>
    <name evidence="3" type="ORF">RADP37_04738</name>
</gene>
<proteinExistence type="inferred from homology"/>
<name>A0A4Y1MZQ6_9PROT</name>
<evidence type="ECO:0000256" key="2">
    <source>
        <dbReference type="SAM" id="MobiDB-lite"/>
    </source>
</evidence>
<evidence type="ECO:0000256" key="1">
    <source>
        <dbReference type="ARBA" id="ARBA00009964"/>
    </source>
</evidence>
<dbReference type="PANTHER" id="PTHR37936">
    <property type="entry name" value="TRANSPOSASE INSC FOR INSERTION ELEMENT IS2A-RELATED"/>
    <property type="match status" value="1"/>
</dbReference>
<dbReference type="PANTHER" id="PTHR37936:SF3">
    <property type="entry name" value="TRANSPOSASE INSC FOR INSERTION ELEMENT IS2A-RELATED"/>
    <property type="match status" value="1"/>
</dbReference>
<comment type="similarity">
    <text evidence="1">Belongs to the transposase 8 family.</text>
</comment>
<dbReference type="Pfam" id="PF01527">
    <property type="entry name" value="HTH_Tnp_1"/>
    <property type="match status" value="1"/>
</dbReference>
<dbReference type="GO" id="GO:0004803">
    <property type="term" value="F:transposase activity"/>
    <property type="evidence" value="ECO:0007669"/>
    <property type="project" value="InterPro"/>
</dbReference>
<sequence>MSNPVERVEIITGRERRRRYSAAEKVRLVEETAQPGMTVSAVARLHGVSPSLLFGWRRRMAEGGLEAVRADDDVVAASRVRELEAKVRDLERLLGRKTMEAEILREALDATRGKKPGLRLPSPPPAGSR</sequence>
<accession>A0A4Y1MZQ6</accession>
<dbReference type="AlphaFoldDB" id="A0A4Y1MZQ6"/>
<dbReference type="GO" id="GO:0006313">
    <property type="term" value="P:DNA transposition"/>
    <property type="evidence" value="ECO:0007669"/>
    <property type="project" value="InterPro"/>
</dbReference>
<protein>
    <submittedName>
        <fullName evidence="3">Transposase</fullName>
    </submittedName>
</protein>
<dbReference type="InterPro" id="IPR036388">
    <property type="entry name" value="WH-like_DNA-bd_sf"/>
</dbReference>
<organism evidence="3">
    <name type="scientific">Roseomonas mucosa</name>
    <dbReference type="NCBI Taxonomy" id="207340"/>
    <lineage>
        <taxon>Bacteria</taxon>
        <taxon>Pseudomonadati</taxon>
        <taxon>Pseudomonadota</taxon>
        <taxon>Alphaproteobacteria</taxon>
        <taxon>Acetobacterales</taxon>
        <taxon>Roseomonadaceae</taxon>
        <taxon>Roseomonas</taxon>
    </lineage>
</organism>
<dbReference type="Gene3D" id="1.10.10.10">
    <property type="entry name" value="Winged helix-like DNA-binding domain superfamily/Winged helix DNA-binding domain"/>
    <property type="match status" value="1"/>
</dbReference>
<evidence type="ECO:0000313" key="3">
    <source>
        <dbReference type="EMBL" id="AWV23398.1"/>
    </source>
</evidence>